<dbReference type="Pfam" id="PF12697">
    <property type="entry name" value="Abhydrolase_6"/>
    <property type="match status" value="1"/>
</dbReference>
<feature type="domain" description="AB hydrolase-1" evidence="1">
    <location>
        <begin position="11"/>
        <end position="219"/>
    </location>
</feature>
<dbReference type="EMBL" id="CP053540">
    <property type="protein sequence ID" value="WOB44230.1"/>
    <property type="molecule type" value="Genomic_DNA"/>
</dbReference>
<dbReference type="GO" id="GO:0016787">
    <property type="term" value="F:hydrolase activity"/>
    <property type="evidence" value="ECO:0007669"/>
    <property type="project" value="UniProtKB-KW"/>
</dbReference>
<dbReference type="PANTHER" id="PTHR37017:SF11">
    <property type="entry name" value="ESTERASE_LIPASE_THIOESTERASE DOMAIN-CONTAINING PROTEIN"/>
    <property type="match status" value="1"/>
</dbReference>
<name>A0AA97BAC1_9CYAN</name>
<dbReference type="InterPro" id="IPR000073">
    <property type="entry name" value="AB_hydrolase_1"/>
</dbReference>
<reference evidence="2" key="1">
    <citation type="submission" date="2020-05" db="EMBL/GenBank/DDBJ databases">
        <authorList>
            <person name="Zhu T."/>
            <person name="Keshari N."/>
            <person name="Lu X."/>
        </authorList>
    </citation>
    <scope>NUCLEOTIDE SEQUENCE</scope>
    <source>
        <strain evidence="2">NK1-22</strain>
    </source>
</reference>
<dbReference type="PANTHER" id="PTHR37017">
    <property type="entry name" value="AB HYDROLASE-1 DOMAIN-CONTAINING PROTEIN-RELATED"/>
    <property type="match status" value="1"/>
</dbReference>
<proteinExistence type="predicted"/>
<dbReference type="InterPro" id="IPR052897">
    <property type="entry name" value="Sec-Metab_Biosynth_Hydrolase"/>
</dbReference>
<gene>
    <name evidence="2" type="ORF">HNI00_14560</name>
</gene>
<protein>
    <submittedName>
        <fullName evidence="2">Alpha/beta hydrolase</fullName>
    </submittedName>
</protein>
<sequence>MSKVENEIKTIVLVHGFWADGSCYREIIPTLLAEGYEVVAVQNPLTSLADDIAATKRSLDRIEGSCILVGHSWGGFVITEVGNDERVLGLVYLAALAPDTGESMMDLMSKYGAPSPHFQEQNGFVWISRKGVEEVLAHDLSEVDQALLYAAQTPPSVSLMAAKASSAAWKHKASWYVLATEDKAVPPDLQHELSQRMGAETTVVKSSHFPMISYPQDVLNVIRKAATNC</sequence>
<organism evidence="2">
    <name type="scientific">Thermoleptolyngbya oregonensis NK1-22</name>
    <dbReference type="NCBI Taxonomy" id="2547457"/>
    <lineage>
        <taxon>Bacteria</taxon>
        <taxon>Bacillati</taxon>
        <taxon>Cyanobacteriota</taxon>
        <taxon>Cyanophyceae</taxon>
        <taxon>Oculatellales</taxon>
        <taxon>Oculatellaceae</taxon>
        <taxon>Thermoleptolyngbya</taxon>
    </lineage>
</organism>
<evidence type="ECO:0000259" key="1">
    <source>
        <dbReference type="Pfam" id="PF12697"/>
    </source>
</evidence>
<dbReference type="AlphaFoldDB" id="A0AA97BAC1"/>
<dbReference type="InterPro" id="IPR029058">
    <property type="entry name" value="AB_hydrolase_fold"/>
</dbReference>
<evidence type="ECO:0000313" key="2">
    <source>
        <dbReference type="EMBL" id="WOB44230.1"/>
    </source>
</evidence>
<dbReference type="RefSeq" id="WP_316787342.1">
    <property type="nucleotide sequence ID" value="NZ_CP053540.1"/>
</dbReference>
<accession>A0AA97BAC1</accession>
<dbReference type="KEGG" id="tog:HNI00_14560"/>
<dbReference type="Gene3D" id="3.40.50.1820">
    <property type="entry name" value="alpha/beta hydrolase"/>
    <property type="match status" value="1"/>
</dbReference>
<keyword evidence="2" id="KW-0378">Hydrolase</keyword>
<dbReference type="SUPFAM" id="SSF53474">
    <property type="entry name" value="alpha/beta-Hydrolases"/>
    <property type="match status" value="1"/>
</dbReference>